<evidence type="ECO:0000256" key="6">
    <source>
        <dbReference type="ARBA" id="ARBA00023315"/>
    </source>
</evidence>
<evidence type="ECO:0000313" key="11">
    <source>
        <dbReference type="Proteomes" id="UP000251571"/>
    </source>
</evidence>
<evidence type="ECO:0000256" key="5">
    <source>
        <dbReference type="ARBA" id="ARBA00023136"/>
    </source>
</evidence>
<evidence type="ECO:0000313" key="9">
    <source>
        <dbReference type="EMBL" id="SSA51829.1"/>
    </source>
</evidence>
<dbReference type="Pfam" id="PF03279">
    <property type="entry name" value="Lip_A_acyltrans"/>
    <property type="match status" value="1"/>
</dbReference>
<dbReference type="AlphaFoldDB" id="A0A2Y9BBZ1"/>
<reference evidence="9" key="1">
    <citation type="submission" date="2016-10" db="EMBL/GenBank/DDBJ databases">
        <authorList>
            <person name="Cai Z."/>
        </authorList>
    </citation>
    <scope>NUCLEOTIDE SEQUENCE [LARGE SCALE GENOMIC DNA]</scope>
    <source>
        <strain evidence="9">DSM 25227</strain>
    </source>
</reference>
<comment type="subcellular location">
    <subcellularLocation>
        <location evidence="1">Cell inner membrane</location>
    </subcellularLocation>
</comment>
<keyword evidence="7" id="KW-1133">Transmembrane helix</keyword>
<reference evidence="8 10" key="3">
    <citation type="submission" date="2018-03" db="EMBL/GenBank/DDBJ databases">
        <title>Genomic Encyclopedia of Archaeal and Bacterial Type Strains, Phase II (KMG-II): from individual species to whole genera.</title>
        <authorList>
            <person name="Goeker M."/>
        </authorList>
    </citation>
    <scope>NUCLEOTIDE SEQUENCE [LARGE SCALE GENOMIC DNA]</scope>
    <source>
        <strain evidence="8 10">DSM 25227</strain>
    </source>
</reference>
<evidence type="ECO:0000256" key="2">
    <source>
        <dbReference type="ARBA" id="ARBA00022475"/>
    </source>
</evidence>
<gene>
    <name evidence="8" type="ORF">BCF38_12627</name>
    <name evidence="9" type="ORF">SAMN05421539_12627</name>
</gene>
<keyword evidence="3" id="KW-0997">Cell inner membrane</keyword>
<keyword evidence="10" id="KW-1185">Reference proteome</keyword>
<keyword evidence="2" id="KW-1003">Cell membrane</keyword>
<dbReference type="GO" id="GO:0009247">
    <property type="term" value="P:glycolipid biosynthetic process"/>
    <property type="evidence" value="ECO:0007669"/>
    <property type="project" value="UniProtKB-ARBA"/>
</dbReference>
<organism evidence="9 11">
    <name type="scientific">Jannaschia seohaensis</name>
    <dbReference type="NCBI Taxonomy" id="475081"/>
    <lineage>
        <taxon>Bacteria</taxon>
        <taxon>Pseudomonadati</taxon>
        <taxon>Pseudomonadota</taxon>
        <taxon>Alphaproteobacteria</taxon>
        <taxon>Rhodobacterales</taxon>
        <taxon>Roseobacteraceae</taxon>
        <taxon>Jannaschia</taxon>
    </lineage>
</organism>
<name>A0A2Y9BBZ1_9RHOB</name>
<dbReference type="InterPro" id="IPR004960">
    <property type="entry name" value="LipA_acyltrans"/>
</dbReference>
<protein>
    <submittedName>
        <fullName evidence="9">KDO2-lipid IV(A) lauroyltransferase</fullName>
    </submittedName>
</protein>
<dbReference type="EMBL" id="UETC01000026">
    <property type="protein sequence ID" value="SSA51829.1"/>
    <property type="molecule type" value="Genomic_DNA"/>
</dbReference>
<dbReference type="Proteomes" id="UP000251571">
    <property type="component" value="Unassembled WGS sequence"/>
</dbReference>
<evidence type="ECO:0000256" key="4">
    <source>
        <dbReference type="ARBA" id="ARBA00022679"/>
    </source>
</evidence>
<dbReference type="GO" id="GO:0005886">
    <property type="term" value="C:plasma membrane"/>
    <property type="evidence" value="ECO:0007669"/>
    <property type="project" value="UniProtKB-SubCell"/>
</dbReference>
<evidence type="ECO:0000256" key="7">
    <source>
        <dbReference type="SAM" id="Phobius"/>
    </source>
</evidence>
<keyword evidence="5 7" id="KW-0472">Membrane</keyword>
<keyword evidence="6" id="KW-0012">Acyltransferase</keyword>
<evidence type="ECO:0000256" key="1">
    <source>
        <dbReference type="ARBA" id="ARBA00004533"/>
    </source>
</evidence>
<reference evidence="11" key="2">
    <citation type="submission" date="2016-10" db="EMBL/GenBank/DDBJ databases">
        <authorList>
            <person name="Varghese N."/>
            <person name="Submissions S."/>
        </authorList>
    </citation>
    <scope>NUCLEOTIDE SEQUENCE [LARGE SCALE GENOMIC DNA]</scope>
    <source>
        <strain evidence="11">DSM 25227</strain>
    </source>
</reference>
<dbReference type="Proteomes" id="UP000245839">
    <property type="component" value="Unassembled WGS sequence"/>
</dbReference>
<feature type="transmembrane region" description="Helical" evidence="7">
    <location>
        <begin position="31"/>
        <end position="47"/>
    </location>
</feature>
<accession>A0A2Y9BBZ1</accession>
<sequence length="309" mass="34055">MSFTRTKDRVWVAYDAVASWLAHRSMPVRKAGYGIFGLVFWIAYLLPGSTVRATFASLSSQSGAASVTRLFHKYVRGFLLGVDRIEQVRHGYTDAIDAMLRIPEEERLKGLLQQGGLLLLVPHAHATLAMGRGLAARYPLLALVRSTSDKRRATAELQIYENLGCEFLDIQSENPTKVARKVLKALSDGQMVVAIADRIRDAPRPEQPVVASRDLVRATSFGEPVGIAGWPGRFAWKASVPIVPATVVQTNSTISLHMGAAVTPTADLVETTQSWVDELERLIKSHPDEWTFALDKHWSKALRGSGKID</sequence>
<keyword evidence="4 9" id="KW-0808">Transferase</keyword>
<proteinExistence type="predicted"/>
<evidence type="ECO:0000313" key="10">
    <source>
        <dbReference type="Proteomes" id="UP000245839"/>
    </source>
</evidence>
<evidence type="ECO:0000313" key="8">
    <source>
        <dbReference type="EMBL" id="PWJ10064.1"/>
    </source>
</evidence>
<evidence type="ECO:0000256" key="3">
    <source>
        <dbReference type="ARBA" id="ARBA00022519"/>
    </source>
</evidence>
<dbReference type="GO" id="GO:0016746">
    <property type="term" value="F:acyltransferase activity"/>
    <property type="evidence" value="ECO:0007669"/>
    <property type="project" value="UniProtKB-KW"/>
</dbReference>
<dbReference type="EMBL" id="QGDJ01000026">
    <property type="protein sequence ID" value="PWJ10064.1"/>
    <property type="molecule type" value="Genomic_DNA"/>
</dbReference>
<keyword evidence="7" id="KW-0812">Transmembrane</keyword>